<evidence type="ECO:0000256" key="2">
    <source>
        <dbReference type="ARBA" id="ARBA00009127"/>
    </source>
</evidence>
<dbReference type="Proteomes" id="UP000242188">
    <property type="component" value="Unassembled WGS sequence"/>
</dbReference>
<comment type="caution">
    <text evidence="6">The sequence shown here is derived from an EMBL/GenBank/DDBJ whole genome shotgun (WGS) entry which is preliminary data.</text>
</comment>
<proteinExistence type="inferred from homology"/>
<dbReference type="AlphaFoldDB" id="A0A210Q9L9"/>
<evidence type="ECO:0000256" key="5">
    <source>
        <dbReference type="SAM" id="SignalP"/>
    </source>
</evidence>
<accession>A0A210Q9L9</accession>
<dbReference type="PANTHER" id="PTHR10009">
    <property type="entry name" value="PROTEIN YELLOW-RELATED"/>
    <property type="match status" value="1"/>
</dbReference>
<evidence type="ECO:0000313" key="6">
    <source>
        <dbReference type="EMBL" id="OWF45418.1"/>
    </source>
</evidence>
<gene>
    <name evidence="6" type="ORF">KP79_PYT19301</name>
</gene>
<comment type="similarity">
    <text evidence="2">Belongs to the major royal jelly protein family.</text>
</comment>
<evidence type="ECO:0000313" key="7">
    <source>
        <dbReference type="Proteomes" id="UP000242188"/>
    </source>
</evidence>
<keyword evidence="5" id="KW-0732">Signal</keyword>
<keyword evidence="3" id="KW-0964">Secreted</keyword>
<organism evidence="6 7">
    <name type="scientific">Mizuhopecten yessoensis</name>
    <name type="common">Japanese scallop</name>
    <name type="synonym">Patinopecten yessoensis</name>
    <dbReference type="NCBI Taxonomy" id="6573"/>
    <lineage>
        <taxon>Eukaryota</taxon>
        <taxon>Metazoa</taxon>
        <taxon>Spiralia</taxon>
        <taxon>Lophotrochozoa</taxon>
        <taxon>Mollusca</taxon>
        <taxon>Bivalvia</taxon>
        <taxon>Autobranchia</taxon>
        <taxon>Pteriomorphia</taxon>
        <taxon>Pectinida</taxon>
        <taxon>Pectinoidea</taxon>
        <taxon>Pectinidae</taxon>
        <taxon>Mizuhopecten</taxon>
    </lineage>
</organism>
<comment type="subcellular location">
    <subcellularLocation>
        <location evidence="1">Secreted</location>
    </subcellularLocation>
</comment>
<feature type="signal peptide" evidence="5">
    <location>
        <begin position="1"/>
        <end position="24"/>
    </location>
</feature>
<dbReference type="PRINTS" id="PR01366">
    <property type="entry name" value="ROYALJELLY"/>
</dbReference>
<keyword evidence="4" id="KW-0472">Membrane</keyword>
<dbReference type="Gene3D" id="2.120.10.30">
    <property type="entry name" value="TolB, C-terminal domain"/>
    <property type="match status" value="1"/>
</dbReference>
<dbReference type="OrthoDB" id="9977471at2759"/>
<dbReference type="SUPFAM" id="SSF63829">
    <property type="entry name" value="Calcium-dependent phosphotriesterase"/>
    <property type="match status" value="1"/>
</dbReference>
<dbReference type="EMBL" id="NEDP02004513">
    <property type="protein sequence ID" value="OWF45418.1"/>
    <property type="molecule type" value="Genomic_DNA"/>
</dbReference>
<sequence>MVFNLSCISFVMLLVTLSLIDVQGQGPSICTDSRIIHKFVTLDYDWPNDTAKESANANGVYIVNNNIISGMKVYEDIVYVTVPRWRLGVPSTLNKVIMSNGESVLQPFPSWEMQTIGDCHALQYVQSMEIDPNTGWMWIIDTGRINIFAADGTAAQNLCPAKIIVYDIKNSVEVTRYEFPNDVADRQTTFLNDIVIHYVNEESRYAYISDALAFRMVVYDRIQNTSHYFSHPASMVPEPGNGNITILGETLAVSAGINGMALSHDMQYIYYGPVSGFSMYQVATSVASQPGGDFAGSVRKVGNKPSQAAGMAYSKNEYLYFPALGENAIYRWDIKLDMMLQNTDITNVEMKALTRVLQDDQCMVFVDILNFNNDQSLWFSVNKLNKFLLTSMDFTGNSGANVLIWKVPIGDSGYLDRRTTPVDPPVTGDGCNGAGIISGPGFFVYSILTFLMSMFFTRLF</sequence>
<evidence type="ECO:0000256" key="3">
    <source>
        <dbReference type="ARBA" id="ARBA00022525"/>
    </source>
</evidence>
<dbReference type="InterPro" id="IPR011042">
    <property type="entry name" value="6-blade_b-propeller_TolB-like"/>
</dbReference>
<feature type="chain" id="PRO_5012419728" evidence="5">
    <location>
        <begin position="25"/>
        <end position="460"/>
    </location>
</feature>
<reference evidence="6 7" key="1">
    <citation type="journal article" date="2017" name="Nat. Ecol. Evol.">
        <title>Scallop genome provides insights into evolution of bilaterian karyotype and development.</title>
        <authorList>
            <person name="Wang S."/>
            <person name="Zhang J."/>
            <person name="Jiao W."/>
            <person name="Li J."/>
            <person name="Xun X."/>
            <person name="Sun Y."/>
            <person name="Guo X."/>
            <person name="Huan P."/>
            <person name="Dong B."/>
            <person name="Zhang L."/>
            <person name="Hu X."/>
            <person name="Sun X."/>
            <person name="Wang J."/>
            <person name="Zhao C."/>
            <person name="Wang Y."/>
            <person name="Wang D."/>
            <person name="Huang X."/>
            <person name="Wang R."/>
            <person name="Lv J."/>
            <person name="Li Y."/>
            <person name="Zhang Z."/>
            <person name="Liu B."/>
            <person name="Lu W."/>
            <person name="Hui Y."/>
            <person name="Liang J."/>
            <person name="Zhou Z."/>
            <person name="Hou R."/>
            <person name="Li X."/>
            <person name="Liu Y."/>
            <person name="Li H."/>
            <person name="Ning X."/>
            <person name="Lin Y."/>
            <person name="Zhao L."/>
            <person name="Xing Q."/>
            <person name="Dou J."/>
            <person name="Li Y."/>
            <person name="Mao J."/>
            <person name="Guo H."/>
            <person name="Dou H."/>
            <person name="Li T."/>
            <person name="Mu C."/>
            <person name="Jiang W."/>
            <person name="Fu Q."/>
            <person name="Fu X."/>
            <person name="Miao Y."/>
            <person name="Liu J."/>
            <person name="Yu Q."/>
            <person name="Li R."/>
            <person name="Liao H."/>
            <person name="Li X."/>
            <person name="Kong Y."/>
            <person name="Jiang Z."/>
            <person name="Chourrout D."/>
            <person name="Li R."/>
            <person name="Bao Z."/>
        </authorList>
    </citation>
    <scope>NUCLEOTIDE SEQUENCE [LARGE SCALE GENOMIC DNA]</scope>
    <source>
        <strain evidence="6 7">PY_sf001</strain>
    </source>
</reference>
<keyword evidence="7" id="KW-1185">Reference proteome</keyword>
<name>A0A210Q9L9_MIZYE</name>
<dbReference type="PANTHER" id="PTHR10009:SF18">
    <property type="entry name" value="PROTEIN YELLOW-LIKE PROTEIN"/>
    <property type="match status" value="1"/>
</dbReference>
<protein>
    <submittedName>
        <fullName evidence="6">Protein yellow</fullName>
    </submittedName>
</protein>
<keyword evidence="4" id="KW-0812">Transmembrane</keyword>
<keyword evidence="4" id="KW-1133">Transmembrane helix</keyword>
<feature type="transmembrane region" description="Helical" evidence="4">
    <location>
        <begin position="442"/>
        <end position="459"/>
    </location>
</feature>
<dbReference type="Pfam" id="PF03022">
    <property type="entry name" value="MRJP"/>
    <property type="match status" value="1"/>
</dbReference>
<evidence type="ECO:0000256" key="4">
    <source>
        <dbReference type="SAM" id="Phobius"/>
    </source>
</evidence>
<evidence type="ECO:0000256" key="1">
    <source>
        <dbReference type="ARBA" id="ARBA00004613"/>
    </source>
</evidence>
<dbReference type="InterPro" id="IPR017996">
    <property type="entry name" value="MRJP/yellow-related"/>
</dbReference>
<dbReference type="GO" id="GO:0005576">
    <property type="term" value="C:extracellular region"/>
    <property type="evidence" value="ECO:0007669"/>
    <property type="project" value="UniProtKB-SubCell"/>
</dbReference>